<evidence type="ECO:0000313" key="2">
    <source>
        <dbReference type="Ensembl" id="ENSNBRP00000020122.1"/>
    </source>
</evidence>
<feature type="transmembrane region" description="Helical" evidence="1">
    <location>
        <begin position="31"/>
        <end position="48"/>
    </location>
</feature>
<protein>
    <submittedName>
        <fullName evidence="2">Uncharacterized protein</fullName>
    </submittedName>
</protein>
<organism evidence="2 3">
    <name type="scientific">Neolamprologus brichardi</name>
    <name type="common">Fairy cichlid</name>
    <name type="synonym">Lamprologus brichardi</name>
    <dbReference type="NCBI Taxonomy" id="32507"/>
    <lineage>
        <taxon>Eukaryota</taxon>
        <taxon>Metazoa</taxon>
        <taxon>Chordata</taxon>
        <taxon>Craniata</taxon>
        <taxon>Vertebrata</taxon>
        <taxon>Euteleostomi</taxon>
        <taxon>Actinopterygii</taxon>
        <taxon>Neopterygii</taxon>
        <taxon>Teleostei</taxon>
        <taxon>Neoteleostei</taxon>
        <taxon>Acanthomorphata</taxon>
        <taxon>Ovalentaria</taxon>
        <taxon>Cichlomorphae</taxon>
        <taxon>Cichliformes</taxon>
        <taxon>Cichlidae</taxon>
        <taxon>African cichlids</taxon>
        <taxon>Pseudocrenilabrinae</taxon>
        <taxon>Lamprologini</taxon>
        <taxon>Neolamprologus</taxon>
    </lineage>
</organism>
<dbReference type="Ensembl" id="ENSNBRT00000020658.1">
    <property type="protein sequence ID" value="ENSNBRP00000020122.1"/>
    <property type="gene ID" value="ENSNBRG00000015501.1"/>
</dbReference>
<name>A0A3Q4HRT6_NEOBR</name>
<proteinExistence type="predicted"/>
<reference evidence="2" key="1">
    <citation type="submission" date="2025-08" db="UniProtKB">
        <authorList>
            <consortium name="Ensembl"/>
        </authorList>
    </citation>
    <scope>IDENTIFICATION</scope>
</reference>
<sequence>MSVLCYNRSCGKRFDPDNNPDGKNVKQPTKLYLRILCFSFTWLVYLYFKLHGINSKWKCTLPQCSPDNFIVGIAVIITLTPFFSAGQQLGIVSGCSRRKYFCTKLTR</sequence>
<feature type="transmembrane region" description="Helical" evidence="1">
    <location>
        <begin position="68"/>
        <end position="91"/>
    </location>
</feature>
<keyword evidence="3" id="KW-1185">Reference proteome</keyword>
<keyword evidence="1" id="KW-0472">Membrane</keyword>
<keyword evidence="1" id="KW-1133">Transmembrane helix</keyword>
<accession>A0A3Q4HRT6</accession>
<dbReference type="AlphaFoldDB" id="A0A3Q4HRT6"/>
<dbReference type="Bgee" id="ENSNBRG00000015501">
    <property type="expression patterns" value="Expressed in camera-type eye and 6 other cell types or tissues"/>
</dbReference>
<keyword evidence="1" id="KW-0812">Transmembrane</keyword>
<evidence type="ECO:0000256" key="1">
    <source>
        <dbReference type="SAM" id="Phobius"/>
    </source>
</evidence>
<dbReference type="Proteomes" id="UP000261580">
    <property type="component" value="Unassembled WGS sequence"/>
</dbReference>
<evidence type="ECO:0000313" key="3">
    <source>
        <dbReference type="Proteomes" id="UP000261580"/>
    </source>
</evidence>
<reference evidence="2" key="2">
    <citation type="submission" date="2025-09" db="UniProtKB">
        <authorList>
            <consortium name="Ensembl"/>
        </authorList>
    </citation>
    <scope>IDENTIFICATION</scope>
</reference>